<evidence type="ECO:0000313" key="2">
    <source>
        <dbReference type="EMBL" id="MDQ0158636.1"/>
    </source>
</evidence>
<name>A0ABT9VCE2_9BACI</name>
<dbReference type="InterPro" id="IPR026055">
    <property type="entry name" value="FAR"/>
</dbReference>
<dbReference type="InterPro" id="IPR036291">
    <property type="entry name" value="NAD(P)-bd_dom_sf"/>
</dbReference>
<sequence length="361" mass="41403">MKCTYTITGFPGFLAKHLIRDLVTNQYVSKLYLLVLPSMKSKARKMIETLITNYAIEYEIIETDITEPSLNWEQSTFEKVSHDTTHLIHLAAIYDLAVSYELANNVNVNGTHHINQFAKSCPNLEHYVYYSTAFISGDREGVVYESDLTQPVSFKNHYEQTKYEAELLVEEIKSHVPTTIIRPGVVIGDSKRGETDKFDGPYFILNTLSSLQYAPILPYIGQHKARANFVPIDYIVAASIHLLHSETAINKTFHLTDPRPYQAQAVYSMITNHYLGRQPVGRMPFSLARFMLQFAIIRKWLGIAQEALDYFVCNVYHDCRETLNELKGTGIICPDLATYLPQIINYYKKHQHDQTKHVSIK</sequence>
<dbReference type="InterPro" id="IPR013120">
    <property type="entry name" value="FAR_NAD-bd"/>
</dbReference>
<reference evidence="2 3" key="1">
    <citation type="submission" date="2023-07" db="EMBL/GenBank/DDBJ databases">
        <title>Genomic Encyclopedia of Type Strains, Phase IV (KMG-IV): sequencing the most valuable type-strain genomes for metagenomic binning, comparative biology and taxonomic classification.</title>
        <authorList>
            <person name="Goeker M."/>
        </authorList>
    </citation>
    <scope>NUCLEOTIDE SEQUENCE [LARGE SCALE GENOMIC DNA]</scope>
    <source>
        <strain evidence="2 3">DSM 16460</strain>
    </source>
</reference>
<dbReference type="Gene3D" id="3.40.50.720">
    <property type="entry name" value="NAD(P)-binding Rossmann-like Domain"/>
    <property type="match status" value="1"/>
</dbReference>
<protein>
    <submittedName>
        <fullName evidence="2">Thioester reductase-like protein</fullName>
    </submittedName>
</protein>
<comment type="caution">
    <text evidence="2">The sequence shown here is derived from an EMBL/GenBank/DDBJ whole genome shotgun (WGS) entry which is preliminary data.</text>
</comment>
<dbReference type="CDD" id="cd05263">
    <property type="entry name" value="MupV_like_SDR_e"/>
    <property type="match status" value="1"/>
</dbReference>
<evidence type="ECO:0000313" key="3">
    <source>
        <dbReference type="Proteomes" id="UP001224359"/>
    </source>
</evidence>
<dbReference type="PANTHER" id="PTHR11011">
    <property type="entry name" value="MALE STERILITY PROTEIN 2-RELATED"/>
    <property type="match status" value="1"/>
</dbReference>
<keyword evidence="3" id="KW-1185">Reference proteome</keyword>
<evidence type="ECO:0000259" key="1">
    <source>
        <dbReference type="Pfam" id="PF07993"/>
    </source>
</evidence>
<dbReference type="RefSeq" id="WP_306974488.1">
    <property type="nucleotide sequence ID" value="NZ_JAUSTQ010000002.1"/>
</dbReference>
<accession>A0ABT9VCE2</accession>
<dbReference type="Pfam" id="PF07993">
    <property type="entry name" value="NAD_binding_4"/>
    <property type="match status" value="1"/>
</dbReference>
<dbReference type="SUPFAM" id="SSF51735">
    <property type="entry name" value="NAD(P)-binding Rossmann-fold domains"/>
    <property type="match status" value="1"/>
</dbReference>
<feature type="domain" description="Thioester reductase (TE)" evidence="1">
    <location>
        <begin position="7"/>
        <end position="238"/>
    </location>
</feature>
<dbReference type="PANTHER" id="PTHR11011:SF45">
    <property type="entry name" value="FATTY ACYL-COA REDUCTASE CG8306-RELATED"/>
    <property type="match status" value="1"/>
</dbReference>
<dbReference type="Proteomes" id="UP001224359">
    <property type="component" value="Unassembled WGS sequence"/>
</dbReference>
<gene>
    <name evidence="2" type="ORF">J2S77_000592</name>
</gene>
<dbReference type="EMBL" id="JAUSTQ010000002">
    <property type="protein sequence ID" value="MDQ0158636.1"/>
    <property type="molecule type" value="Genomic_DNA"/>
</dbReference>
<proteinExistence type="predicted"/>
<organism evidence="2 3">
    <name type="scientific">Alkalibacillus salilacus</name>
    <dbReference type="NCBI Taxonomy" id="284582"/>
    <lineage>
        <taxon>Bacteria</taxon>
        <taxon>Bacillati</taxon>
        <taxon>Bacillota</taxon>
        <taxon>Bacilli</taxon>
        <taxon>Bacillales</taxon>
        <taxon>Bacillaceae</taxon>
        <taxon>Alkalibacillus</taxon>
    </lineage>
</organism>